<proteinExistence type="predicted"/>
<protein>
    <submittedName>
        <fullName evidence="1">4-carboxymuconolactone decarboxylase</fullName>
    </submittedName>
</protein>
<evidence type="ECO:0000313" key="2">
    <source>
        <dbReference type="Proteomes" id="UP000248597"/>
    </source>
</evidence>
<dbReference type="InterPro" id="IPR029032">
    <property type="entry name" value="AhpD-like"/>
</dbReference>
<dbReference type="PANTHER" id="PTHR34846">
    <property type="entry name" value="4-CARBOXYMUCONOLACTONE DECARBOXYLASE FAMILY PROTEIN (AFU_ORTHOLOGUE AFUA_6G11590)"/>
    <property type="match status" value="1"/>
</dbReference>
<gene>
    <name evidence="1" type="ORF">DI569_07935</name>
</gene>
<organism evidence="1 2">
    <name type="scientific">Sphingopyxis macrogoltabida</name>
    <name type="common">Sphingomonas macrogoltabidus</name>
    <dbReference type="NCBI Taxonomy" id="33050"/>
    <lineage>
        <taxon>Bacteria</taxon>
        <taxon>Pseudomonadati</taxon>
        <taxon>Pseudomonadota</taxon>
        <taxon>Alphaproteobacteria</taxon>
        <taxon>Sphingomonadales</taxon>
        <taxon>Sphingomonadaceae</taxon>
        <taxon>Sphingopyxis</taxon>
    </lineage>
</organism>
<dbReference type="Gene3D" id="1.20.1290.10">
    <property type="entry name" value="AhpD-like"/>
    <property type="match status" value="1"/>
</dbReference>
<name>A0A2W5MS65_SPHMC</name>
<evidence type="ECO:0000313" key="1">
    <source>
        <dbReference type="EMBL" id="PZQ22647.1"/>
    </source>
</evidence>
<accession>A0A2W5MS65</accession>
<dbReference type="Proteomes" id="UP000248597">
    <property type="component" value="Unassembled WGS sequence"/>
</dbReference>
<sequence>MGAAPPPDRLGEIDPAALSGAQRQVYEKIAGGPRGPEGVQGPLLVWLRNPDLADRAQALGAYCRYGTALPDRLSELAILTSGAWWRAGFEWHVHAPIAVAAGLDPGIVDAIRRAETIAFVREDEAAVHRFVSELLESRSVSEETYRSSRAVLGETALVDLVGIAGYYGLIAMTINAFAVAIPGGAPDPFA</sequence>
<reference evidence="1 2" key="1">
    <citation type="submission" date="2017-08" db="EMBL/GenBank/DDBJ databases">
        <title>Infants hospitalized years apart are colonized by the same room-sourced microbial strains.</title>
        <authorList>
            <person name="Brooks B."/>
            <person name="Olm M.R."/>
            <person name="Firek B.A."/>
            <person name="Baker R."/>
            <person name="Thomas B.C."/>
            <person name="Morowitz M.J."/>
            <person name="Banfield J.F."/>
        </authorList>
    </citation>
    <scope>NUCLEOTIDE SEQUENCE [LARGE SCALE GENOMIC DNA]</scope>
    <source>
        <strain evidence="1">S2_005_003_R2_47</strain>
    </source>
</reference>
<dbReference type="AlphaFoldDB" id="A0A2W5MS65"/>
<dbReference type="PANTHER" id="PTHR34846:SF11">
    <property type="entry name" value="4-CARBOXYMUCONOLACTONE DECARBOXYLASE FAMILY PROTEIN (AFU_ORTHOLOGUE AFUA_6G11590)"/>
    <property type="match status" value="1"/>
</dbReference>
<comment type="caution">
    <text evidence="1">The sequence shown here is derived from an EMBL/GenBank/DDBJ whole genome shotgun (WGS) entry which is preliminary data.</text>
</comment>
<dbReference type="EMBL" id="QFPJ01000013">
    <property type="protein sequence ID" value="PZQ22647.1"/>
    <property type="molecule type" value="Genomic_DNA"/>
</dbReference>
<dbReference type="SUPFAM" id="SSF69118">
    <property type="entry name" value="AhpD-like"/>
    <property type="match status" value="1"/>
</dbReference>